<dbReference type="AlphaFoldDB" id="W2QFC7"/>
<reference evidence="2" key="1">
    <citation type="submission" date="2011-12" db="EMBL/GenBank/DDBJ databases">
        <authorList>
            <consortium name="The Broad Institute Genome Sequencing Platform"/>
            <person name="Russ C."/>
            <person name="Tyler B."/>
            <person name="Panabieres F."/>
            <person name="Shan W."/>
            <person name="Tripathy S."/>
            <person name="Grunwald N."/>
            <person name="Machado M."/>
            <person name="Young S.K."/>
            <person name="Zeng Q."/>
            <person name="Gargeya S."/>
            <person name="Fitzgerald M."/>
            <person name="Haas B."/>
            <person name="Abouelleil A."/>
            <person name="Alvarado L."/>
            <person name="Arachchi H.M."/>
            <person name="Berlin A."/>
            <person name="Chapman S.B."/>
            <person name="Gearin G."/>
            <person name="Goldberg J."/>
            <person name="Griggs A."/>
            <person name="Gujja S."/>
            <person name="Hansen M."/>
            <person name="Heiman D."/>
            <person name="Howarth C."/>
            <person name="Larimer J."/>
            <person name="Lui A."/>
            <person name="MacDonald P.J.P."/>
            <person name="McCowen C."/>
            <person name="Montmayeur A."/>
            <person name="Murphy C."/>
            <person name="Neiman D."/>
            <person name="Pearson M."/>
            <person name="Priest M."/>
            <person name="Roberts A."/>
            <person name="Saif S."/>
            <person name="Shea T."/>
            <person name="Sisk P."/>
            <person name="Stolte C."/>
            <person name="Sykes S."/>
            <person name="Wortman J."/>
            <person name="Nusbaum C."/>
            <person name="Birren B."/>
        </authorList>
    </citation>
    <scope>NUCLEOTIDE SEQUENCE [LARGE SCALE GENOMIC DNA]</scope>
    <source>
        <strain evidence="2">INRA-310</strain>
    </source>
</reference>
<dbReference type="Proteomes" id="UP000018817">
    <property type="component" value="Unassembled WGS sequence"/>
</dbReference>
<dbReference type="GeneID" id="20179237"/>
<name>W2QFC7_PHYN3</name>
<organism evidence="1 2">
    <name type="scientific">Phytophthora nicotianae (strain INRA-310)</name>
    <name type="common">Phytophthora parasitica</name>
    <dbReference type="NCBI Taxonomy" id="761204"/>
    <lineage>
        <taxon>Eukaryota</taxon>
        <taxon>Sar</taxon>
        <taxon>Stramenopiles</taxon>
        <taxon>Oomycota</taxon>
        <taxon>Peronosporomycetes</taxon>
        <taxon>Peronosporales</taxon>
        <taxon>Peronosporaceae</taxon>
        <taxon>Phytophthora</taxon>
    </lineage>
</organism>
<accession>W2QFC7</accession>
<dbReference type="RefSeq" id="XP_008902792.1">
    <property type="nucleotide sequence ID" value="XM_008904544.1"/>
</dbReference>
<evidence type="ECO:0008006" key="3">
    <source>
        <dbReference type="Google" id="ProtNLM"/>
    </source>
</evidence>
<gene>
    <name evidence="1" type="ORF">PPTG_09536</name>
</gene>
<sequence>MPRGAKLTADEIGQAKALHAEHRSFRYIARSDATKPTSAIHLNFPRILDLSVLMRTKAQCTNQERREAVLEVRAAGEATEALAAKYGVHRVTLWRWAKEEGRIKDAQGVNRKKKKISKVKRGVKLRFPGLESRLLEWFIDMRKNKSMCVTSQCLLLMAVRFEPRYLTGRSLDTAVAAIRRFRLRNRLPVRVITHRGTKKRSELQGVADHFSRTIQYNLEMAGLLSGIKGPNKYESVFNMDQTSIYIDMGPKRTIEFVGAKNVDATQGNFIELDTFNLFVLQFH</sequence>
<dbReference type="VEuPathDB" id="FungiDB:PPTG_09536"/>
<reference evidence="1 2" key="2">
    <citation type="submission" date="2013-11" db="EMBL/GenBank/DDBJ databases">
        <title>The Genome Sequence of Phytophthora parasitica INRA-310.</title>
        <authorList>
            <consortium name="The Broad Institute Genomics Platform"/>
            <person name="Russ C."/>
            <person name="Tyler B."/>
            <person name="Panabieres F."/>
            <person name="Shan W."/>
            <person name="Tripathy S."/>
            <person name="Grunwald N."/>
            <person name="Machado M."/>
            <person name="Johnson C.S."/>
            <person name="Arredondo F."/>
            <person name="Hong C."/>
            <person name="Coffey M."/>
            <person name="Young S.K."/>
            <person name="Zeng Q."/>
            <person name="Gargeya S."/>
            <person name="Fitzgerald M."/>
            <person name="Abouelleil A."/>
            <person name="Alvarado L."/>
            <person name="Chapman S.B."/>
            <person name="Gainer-Dewar J."/>
            <person name="Goldberg J."/>
            <person name="Griggs A."/>
            <person name="Gujja S."/>
            <person name="Hansen M."/>
            <person name="Howarth C."/>
            <person name="Imamovic A."/>
            <person name="Ireland A."/>
            <person name="Larimer J."/>
            <person name="McCowan C."/>
            <person name="Murphy C."/>
            <person name="Pearson M."/>
            <person name="Poon T.W."/>
            <person name="Priest M."/>
            <person name="Roberts A."/>
            <person name="Saif S."/>
            <person name="Shea T."/>
            <person name="Sykes S."/>
            <person name="Wortman J."/>
            <person name="Nusbaum C."/>
            <person name="Birren B."/>
        </authorList>
    </citation>
    <scope>NUCLEOTIDE SEQUENCE [LARGE SCALE GENOMIC DNA]</scope>
    <source>
        <strain evidence="1 2">INRA-310</strain>
    </source>
</reference>
<proteinExistence type="predicted"/>
<protein>
    <recommendedName>
        <fullName evidence="3">HTH psq-type domain-containing protein</fullName>
    </recommendedName>
</protein>
<evidence type="ECO:0000313" key="1">
    <source>
        <dbReference type="EMBL" id="ETN11862.1"/>
    </source>
</evidence>
<evidence type="ECO:0000313" key="2">
    <source>
        <dbReference type="Proteomes" id="UP000018817"/>
    </source>
</evidence>
<dbReference type="EMBL" id="KI669578">
    <property type="protein sequence ID" value="ETN11862.1"/>
    <property type="molecule type" value="Genomic_DNA"/>
</dbReference>